<feature type="region of interest" description="Disordered" evidence="13">
    <location>
        <begin position="1105"/>
        <end position="1168"/>
    </location>
</feature>
<evidence type="ECO:0000256" key="9">
    <source>
        <dbReference type="ARBA" id="ARBA00023136"/>
    </source>
</evidence>
<dbReference type="GO" id="GO:0005886">
    <property type="term" value="C:plasma membrane"/>
    <property type="evidence" value="ECO:0007669"/>
    <property type="project" value="UniProtKB-SubCell"/>
</dbReference>
<dbReference type="InterPro" id="IPR036445">
    <property type="entry name" value="GPCR_2_extracell_dom_sf"/>
</dbReference>
<keyword evidence="12" id="KW-0807">Transducer</keyword>
<dbReference type="SMART" id="SM00008">
    <property type="entry name" value="HormR"/>
    <property type="match status" value="1"/>
</dbReference>
<dbReference type="Gene3D" id="2.60.120.740">
    <property type="match status" value="1"/>
</dbReference>
<feature type="transmembrane region" description="Helical" evidence="14">
    <location>
        <begin position="677"/>
        <end position="696"/>
    </location>
</feature>
<feature type="transmembrane region" description="Helical" evidence="14">
    <location>
        <begin position="702"/>
        <end position="726"/>
    </location>
</feature>
<evidence type="ECO:0000259" key="16">
    <source>
        <dbReference type="PROSITE" id="PS50227"/>
    </source>
</evidence>
<dbReference type="SUPFAM" id="SSF81321">
    <property type="entry name" value="Family A G protein-coupled receptor-like"/>
    <property type="match status" value="1"/>
</dbReference>
<keyword evidence="3" id="KW-1003">Cell membrane</keyword>
<comment type="similarity">
    <text evidence="2">Belongs to the G-protein coupled receptor 2 family. LN-TM7 subfamily.</text>
</comment>
<dbReference type="PROSITE" id="PS50227">
    <property type="entry name" value="G_PROTEIN_RECEP_F2_3"/>
    <property type="match status" value="1"/>
</dbReference>
<dbReference type="Proteomes" id="UP000886998">
    <property type="component" value="Unassembled WGS sequence"/>
</dbReference>
<feature type="transmembrane region" description="Helical" evidence="14">
    <location>
        <begin position="641"/>
        <end position="665"/>
    </location>
</feature>
<dbReference type="Gene3D" id="1.20.1070.10">
    <property type="entry name" value="Rhodopsin 7-helix transmembrane proteins"/>
    <property type="match status" value="1"/>
</dbReference>
<feature type="domain" description="SUEL-type lectin" evidence="17">
    <location>
        <begin position="63"/>
        <end position="151"/>
    </location>
</feature>
<feature type="compositionally biased region" description="Polar residues" evidence="13">
    <location>
        <begin position="1110"/>
        <end position="1131"/>
    </location>
</feature>
<organism evidence="19 20">
    <name type="scientific">Trichonephila inaurata madagascariensis</name>
    <dbReference type="NCBI Taxonomy" id="2747483"/>
    <lineage>
        <taxon>Eukaryota</taxon>
        <taxon>Metazoa</taxon>
        <taxon>Ecdysozoa</taxon>
        <taxon>Arthropoda</taxon>
        <taxon>Chelicerata</taxon>
        <taxon>Arachnida</taxon>
        <taxon>Araneae</taxon>
        <taxon>Araneomorphae</taxon>
        <taxon>Entelegynae</taxon>
        <taxon>Araneoidea</taxon>
        <taxon>Nephilidae</taxon>
        <taxon>Trichonephila</taxon>
        <taxon>Trichonephila inaurata</taxon>
    </lineage>
</organism>
<evidence type="ECO:0000256" key="4">
    <source>
        <dbReference type="ARBA" id="ARBA00022692"/>
    </source>
</evidence>
<evidence type="ECO:0000259" key="17">
    <source>
        <dbReference type="PROSITE" id="PS50228"/>
    </source>
</evidence>
<dbReference type="PANTHER" id="PTHR12011">
    <property type="entry name" value="ADHESION G-PROTEIN COUPLED RECEPTOR"/>
    <property type="match status" value="1"/>
</dbReference>
<keyword evidence="20" id="KW-1185">Reference proteome</keyword>
<keyword evidence="6" id="KW-0430">Lectin</keyword>
<keyword evidence="10" id="KW-1015">Disulfide bond</keyword>
<evidence type="ECO:0000256" key="1">
    <source>
        <dbReference type="ARBA" id="ARBA00004651"/>
    </source>
</evidence>
<keyword evidence="5" id="KW-0732">Signal</keyword>
<feature type="transmembrane region" description="Helical" evidence="14">
    <location>
        <begin position="747"/>
        <end position="767"/>
    </location>
</feature>
<dbReference type="GO" id="GO:0007166">
    <property type="term" value="P:cell surface receptor signaling pathway"/>
    <property type="evidence" value="ECO:0007669"/>
    <property type="project" value="InterPro"/>
</dbReference>
<feature type="transmembrane region" description="Helical" evidence="14">
    <location>
        <begin position="836"/>
        <end position="858"/>
    </location>
</feature>
<dbReference type="InterPro" id="IPR000203">
    <property type="entry name" value="GPS"/>
</dbReference>
<dbReference type="EMBL" id="BMAV01017016">
    <property type="protein sequence ID" value="GFY68356.1"/>
    <property type="molecule type" value="Genomic_DNA"/>
</dbReference>
<dbReference type="SMART" id="SM00303">
    <property type="entry name" value="GPS"/>
    <property type="match status" value="1"/>
</dbReference>
<dbReference type="CDD" id="cd22830">
    <property type="entry name" value="Gal_Rha_Lectin_dCirl"/>
    <property type="match status" value="1"/>
</dbReference>
<dbReference type="InterPro" id="IPR032471">
    <property type="entry name" value="AGRL2-4_GAIN_subdom_A"/>
</dbReference>
<evidence type="ECO:0000256" key="10">
    <source>
        <dbReference type="ARBA" id="ARBA00023157"/>
    </source>
</evidence>
<dbReference type="Pfam" id="PF00002">
    <property type="entry name" value="7tm_2"/>
    <property type="match status" value="1"/>
</dbReference>
<evidence type="ECO:0000256" key="5">
    <source>
        <dbReference type="ARBA" id="ARBA00022729"/>
    </source>
</evidence>
<feature type="region of interest" description="Disordered" evidence="13">
    <location>
        <begin position="1060"/>
        <end position="1081"/>
    </location>
</feature>
<evidence type="ECO:0000256" key="6">
    <source>
        <dbReference type="ARBA" id="ARBA00022734"/>
    </source>
</evidence>
<keyword evidence="7 14" id="KW-1133">Transmembrane helix</keyword>
<dbReference type="InterPro" id="IPR017981">
    <property type="entry name" value="GPCR_2-like_7TM"/>
</dbReference>
<dbReference type="FunFam" id="2.60.120.740:FF:000001">
    <property type="entry name" value="Adhesion G protein-coupled receptor L2"/>
    <property type="match status" value="1"/>
</dbReference>
<comment type="subcellular location">
    <subcellularLocation>
        <location evidence="1">Cell membrane</location>
        <topology evidence="1">Multi-pass membrane protein</topology>
    </subcellularLocation>
</comment>
<dbReference type="Pfam" id="PF02140">
    <property type="entry name" value="SUEL_Lectin"/>
    <property type="match status" value="1"/>
</dbReference>
<reference evidence="19" key="1">
    <citation type="submission" date="2020-08" db="EMBL/GenBank/DDBJ databases">
        <title>Multicomponent nature underlies the extraordinary mechanical properties of spider dragline silk.</title>
        <authorList>
            <person name="Kono N."/>
            <person name="Nakamura H."/>
            <person name="Mori M."/>
            <person name="Yoshida Y."/>
            <person name="Ohtoshi R."/>
            <person name="Malay A.D."/>
            <person name="Moran D.A.P."/>
            <person name="Tomita M."/>
            <person name="Numata K."/>
            <person name="Arakawa K."/>
        </authorList>
    </citation>
    <scope>NUCLEOTIDE SEQUENCE</scope>
</reference>
<evidence type="ECO:0000256" key="14">
    <source>
        <dbReference type="SAM" id="Phobius"/>
    </source>
</evidence>
<feature type="compositionally biased region" description="Polar residues" evidence="13">
    <location>
        <begin position="945"/>
        <end position="963"/>
    </location>
</feature>
<evidence type="ECO:0000256" key="13">
    <source>
        <dbReference type="SAM" id="MobiDB-lite"/>
    </source>
</evidence>
<dbReference type="Pfam" id="PF16489">
    <property type="entry name" value="GAIN"/>
    <property type="match status" value="1"/>
</dbReference>
<gene>
    <name evidence="19" type="primary">Cirl</name>
    <name evidence="19" type="ORF">TNIN_28431</name>
</gene>
<feature type="transmembrane region" description="Helical" evidence="14">
    <location>
        <begin position="787"/>
        <end position="815"/>
    </location>
</feature>
<dbReference type="Pfam" id="PF01825">
    <property type="entry name" value="GPS"/>
    <property type="match status" value="1"/>
</dbReference>
<keyword evidence="9 14" id="KW-0472">Membrane</keyword>
<dbReference type="InterPro" id="IPR046338">
    <property type="entry name" value="GAIN_dom_sf"/>
</dbReference>
<dbReference type="InterPro" id="IPR057244">
    <property type="entry name" value="GAIN_B"/>
</dbReference>
<sequence length="1218" mass="136808">MSIEKISKTLEVAHNLYGMYLGRWGRENVCPNPLENLSSKAYPKYLNNLVVNVYAAGYRTTYACEGKTLNIICDEGIIHLIRANYGRFSISICNDHGNLDWRVNCMSHHSFLIMQDRCNLKANCSVNVSSTTFHDPCPGTLKYLEVQYHCGTGPPIITLPVTSPSPPPKATYTSNVTVVPIGKIQTVTHRPIVSTTVQPFPTIIPLVKTSSASPKYIIPTTAVSLNKSETFFGYSTVGKAIDIAPTMGTVPSSAATSTVSTTTEFFNEGYCKPTVARGIKWAWTKAGDVAFAKCPDGATGTAQWHCKDNPTRWNPESPNLLQCHSLWLENLKERLQKGDSISSITQELAVMSSAKPLFSEDLKIISELIQQALYKSVNSMENFLDTWHRYHVLRELLQSSVQTLNNLLDNKQDSAWKELQLYEKKLVISQFLERLDESALLLAETSSDDSSFSLIKSKVWLSLEVIKTKNTNSLFFPIFSEISSEAEGIYWADIQDRLVLPQEAIEDYAKNGFYKVVFSVFNNLNEYLIPGPSISHLPMEQSSENVTRIINSRIIGASLDKSGSIKLRRPAIITLKHIVEANVTNPVCVFWDFHLRDWSAKGCWVESSNKTHTVCLCDHLTNFALIMEQRPDIIPGVNSDFLYMIITVGCIIAIIALVLTLVVLFMLSLDLSEDSIFIHRNLFLCLLLSELVFLGGIKQTNHHLACSLIAGFLQYLFLVTFSWMFFECYHQYITLIRSCDAKKSKSWWYYATAYVVPGIITGISAIIDPSSYGTSNYCWLQADNYFVFSFVGPAISIIFGGLVFLFIALCMFYHNVSSVTAIKGKDNVNLAKYRNWNLRSFFLVVLLSLTWTSAFIFINDESEALAYTFSVLNGVQGVAIICLYCFLNEKVKEDIRKLLNHDLCFKQRKQEPQVTPEIVNRGSTSRECESQEFWTLPKEKMSASTSNIASDPSATLPARSSMNESEEGVRSQSAFWMPRASSTWKPAYHAGKTGIEEQDTVTVNLRRYQAALKKEKKVHQFFVAPDSNGQFLDHIYETIDDDTLPDEDDGAMSFQACQRFPPPENYYGDHSDLSQHSSSSYGYDQQPLIIAGLQNGQNVAQVPYPVPTDSHVTTHPEGSQQMWEANQNQSFRKQRSPSEKPITLRSSYDGSHQSFSSEKQAHAQKGSSELWETPLPDLLQSPPDSTVVLAVLDGDKVVNRIKQDDVLIKPQYKLSTYC</sequence>
<evidence type="ECO:0000313" key="20">
    <source>
        <dbReference type="Proteomes" id="UP000886998"/>
    </source>
</evidence>
<feature type="domain" description="G-protein coupled receptors family 2 profile 1" evidence="16">
    <location>
        <begin position="270"/>
        <end position="327"/>
    </location>
</feature>
<dbReference type="PRINTS" id="PR00249">
    <property type="entry name" value="GPCRSECRETIN"/>
</dbReference>
<comment type="caution">
    <text evidence="19">The sequence shown here is derived from an EMBL/GenBank/DDBJ whole genome shotgun (WGS) entry which is preliminary data.</text>
</comment>
<dbReference type="InterPro" id="IPR000832">
    <property type="entry name" value="GPCR_2_secretin-like"/>
</dbReference>
<dbReference type="Pfam" id="PF02793">
    <property type="entry name" value="HRM"/>
    <property type="match status" value="1"/>
</dbReference>
<dbReference type="PROSITE" id="PS50228">
    <property type="entry name" value="SUEL_LECTIN"/>
    <property type="match status" value="1"/>
</dbReference>
<dbReference type="GO" id="GO:0030246">
    <property type="term" value="F:carbohydrate binding"/>
    <property type="evidence" value="ECO:0007669"/>
    <property type="project" value="UniProtKB-KW"/>
</dbReference>
<dbReference type="AlphaFoldDB" id="A0A8X6YC23"/>
<accession>A0A8X6YC23</accession>
<feature type="region of interest" description="Disordered" evidence="13">
    <location>
        <begin position="945"/>
        <end position="972"/>
    </location>
</feature>
<dbReference type="Gene3D" id="4.10.1240.10">
    <property type="entry name" value="GPCR, family 2, extracellular hormone receptor domain"/>
    <property type="match status" value="1"/>
</dbReference>
<dbReference type="PROSITE" id="PS50261">
    <property type="entry name" value="G_PROTEIN_RECEP_F2_4"/>
    <property type="match status" value="1"/>
</dbReference>
<evidence type="ECO:0000256" key="12">
    <source>
        <dbReference type="ARBA" id="ARBA00023224"/>
    </source>
</evidence>
<evidence type="ECO:0000256" key="7">
    <source>
        <dbReference type="ARBA" id="ARBA00022989"/>
    </source>
</evidence>
<keyword evidence="11" id="KW-0675">Receptor</keyword>
<dbReference type="InterPro" id="IPR043159">
    <property type="entry name" value="Lectin_gal-bd_sf"/>
</dbReference>
<feature type="transmembrane region" description="Helical" evidence="14">
    <location>
        <begin position="864"/>
        <end position="887"/>
    </location>
</feature>
<protein>
    <submittedName>
        <fullName evidence="19">Latrophilin Cirl</fullName>
    </submittedName>
</protein>
<dbReference type="PROSITE" id="PS50221">
    <property type="entry name" value="GAIN_B"/>
    <property type="match status" value="1"/>
</dbReference>
<evidence type="ECO:0000256" key="11">
    <source>
        <dbReference type="ARBA" id="ARBA00023170"/>
    </source>
</evidence>
<evidence type="ECO:0000256" key="3">
    <source>
        <dbReference type="ARBA" id="ARBA00022475"/>
    </source>
</evidence>
<dbReference type="InterPro" id="IPR000922">
    <property type="entry name" value="Lectin_gal-bd_dom"/>
</dbReference>
<keyword evidence="4 14" id="KW-0812">Transmembrane</keyword>
<dbReference type="Gene3D" id="2.60.220.50">
    <property type="match status" value="1"/>
</dbReference>
<feature type="domain" description="G-protein coupled receptors family 2 profile 2" evidence="18">
    <location>
        <begin position="642"/>
        <end position="888"/>
    </location>
</feature>
<evidence type="ECO:0000313" key="19">
    <source>
        <dbReference type="EMBL" id="GFY68356.1"/>
    </source>
</evidence>
<dbReference type="GO" id="GO:0004930">
    <property type="term" value="F:G protein-coupled receptor activity"/>
    <property type="evidence" value="ECO:0007669"/>
    <property type="project" value="UniProtKB-KW"/>
</dbReference>
<feature type="compositionally biased region" description="Polar residues" evidence="13">
    <location>
        <begin position="1144"/>
        <end position="1158"/>
    </location>
</feature>
<dbReference type="Gene3D" id="1.25.40.610">
    <property type="match status" value="1"/>
</dbReference>
<evidence type="ECO:0000256" key="8">
    <source>
        <dbReference type="ARBA" id="ARBA00023040"/>
    </source>
</evidence>
<evidence type="ECO:0000256" key="2">
    <source>
        <dbReference type="ARBA" id="ARBA00010933"/>
    </source>
</evidence>
<evidence type="ECO:0000259" key="18">
    <source>
        <dbReference type="PROSITE" id="PS50261"/>
    </source>
</evidence>
<name>A0A8X6YC23_9ARAC</name>
<proteinExistence type="inferred from homology"/>
<evidence type="ECO:0000259" key="15">
    <source>
        <dbReference type="PROSITE" id="PS50221"/>
    </source>
</evidence>
<feature type="domain" description="GAIN-B" evidence="15">
    <location>
        <begin position="450"/>
        <end position="633"/>
    </location>
</feature>
<dbReference type="InterPro" id="IPR001879">
    <property type="entry name" value="GPCR_2_extracellular_dom"/>
</dbReference>
<dbReference type="PANTHER" id="PTHR12011:SF347">
    <property type="entry name" value="FI21270P1-RELATED"/>
    <property type="match status" value="1"/>
</dbReference>
<dbReference type="OrthoDB" id="6421086at2759"/>
<keyword evidence="8" id="KW-0297">G-protein coupled receptor</keyword>